<dbReference type="Gene3D" id="3.30.470.20">
    <property type="entry name" value="ATP-grasp fold, B domain"/>
    <property type="match status" value="1"/>
</dbReference>
<dbReference type="EMBL" id="JXZB01000004">
    <property type="protein sequence ID" value="KIQ63340.1"/>
    <property type="molecule type" value="Genomic_DNA"/>
</dbReference>
<accession>A0A0D0N5E5</accession>
<evidence type="ECO:0000256" key="5">
    <source>
        <dbReference type="ARBA" id="ARBA00048475"/>
    </source>
</evidence>
<evidence type="ECO:0000256" key="3">
    <source>
        <dbReference type="ARBA" id="ARBA00022755"/>
    </source>
</evidence>
<dbReference type="RefSeq" id="WP_043915696.1">
    <property type="nucleotide sequence ID" value="NZ_BMRI01000011.1"/>
</dbReference>
<evidence type="ECO:0000313" key="7">
    <source>
        <dbReference type="EMBL" id="KIQ63340.1"/>
    </source>
</evidence>
<keyword evidence="8" id="KW-1185">Reference proteome</keyword>
<dbReference type="OrthoDB" id="9801549at2"/>
<comment type="catalytic activity">
    <reaction evidence="5">
        <text>5-amino-1-(5-phospho-D-ribosyl)imidazole-4-carboxylate + L-aspartate + ATP = (2S)-2-[5-amino-1-(5-phospho-beta-D-ribosyl)imidazole-4-carboxamido]succinate + ADP + phosphate + 2 H(+)</text>
        <dbReference type="Rhea" id="RHEA:22628"/>
        <dbReference type="ChEBI" id="CHEBI:15378"/>
        <dbReference type="ChEBI" id="CHEBI:29991"/>
        <dbReference type="ChEBI" id="CHEBI:30616"/>
        <dbReference type="ChEBI" id="CHEBI:43474"/>
        <dbReference type="ChEBI" id="CHEBI:58443"/>
        <dbReference type="ChEBI" id="CHEBI:77657"/>
        <dbReference type="ChEBI" id="CHEBI:456216"/>
        <dbReference type="EC" id="6.3.2.6"/>
    </reaction>
</comment>
<evidence type="ECO:0000256" key="2">
    <source>
        <dbReference type="ARBA" id="ARBA00022741"/>
    </source>
</evidence>
<name>A0A0D0N5E5_KITGR</name>
<keyword evidence="2" id="KW-0547">Nucleotide-binding</keyword>
<evidence type="ECO:0000256" key="1">
    <source>
        <dbReference type="ARBA" id="ARBA00022598"/>
    </source>
</evidence>
<feature type="domain" description="SAICAR synthetase/ADE2 N-terminal" evidence="6">
    <location>
        <begin position="25"/>
        <end position="229"/>
    </location>
</feature>
<keyword evidence="3" id="KW-0658">Purine biosynthesis</keyword>
<dbReference type="Pfam" id="PF01259">
    <property type="entry name" value="SAICAR_synt"/>
    <property type="match status" value="1"/>
</dbReference>
<sequence length="243" mass="27707">MQPSALPSDQELQAIREQREPDIQGRSKRLWLLPDGLCMVEMIPSLRSFTYSRDELVEETGPLRLDFYERAAARLEKAGIRTAFVRRLGPVSYLAEYHPAPPFEVIVKNRAVGSTLVKYPGLFEEYEPLPRPVVKFDYRVDPEDQPIGEDYLRALDLPVDEFRRLALGVNASLVEWLDSVQVWDFCVIFGLDGGQPVLISEISPDCMRLRHADGSSLDKDLFRRGASAEEITTAWRRLLDELA</sequence>
<gene>
    <name evidence="7" type="ORF">TR51_32090</name>
</gene>
<evidence type="ECO:0000313" key="8">
    <source>
        <dbReference type="Proteomes" id="UP000032066"/>
    </source>
</evidence>
<proteinExistence type="predicted"/>
<evidence type="ECO:0000256" key="4">
    <source>
        <dbReference type="ARBA" id="ARBA00022840"/>
    </source>
</evidence>
<comment type="caution">
    <text evidence="7">The sequence shown here is derived from an EMBL/GenBank/DDBJ whole genome shotgun (WGS) entry which is preliminary data.</text>
</comment>
<reference evidence="7 8" key="1">
    <citation type="submission" date="2015-02" db="EMBL/GenBank/DDBJ databases">
        <title>Draft genome sequence of Kitasatospora griseola MF730-N6, a bafilomycin, terpentecin and satosporin producer.</title>
        <authorList>
            <person name="Arens J.C."/>
            <person name="Haltli B."/>
            <person name="Kerr R.G."/>
        </authorList>
    </citation>
    <scope>NUCLEOTIDE SEQUENCE [LARGE SCALE GENOMIC DNA]</scope>
    <source>
        <strain evidence="7 8">MF730-N6</strain>
    </source>
</reference>
<evidence type="ECO:0000259" key="6">
    <source>
        <dbReference type="Pfam" id="PF01259"/>
    </source>
</evidence>
<dbReference type="STRING" id="2064.TR51_32090"/>
<keyword evidence="1" id="KW-0436">Ligase</keyword>
<dbReference type="AlphaFoldDB" id="A0A0D0N5E5"/>
<dbReference type="GO" id="GO:0005524">
    <property type="term" value="F:ATP binding"/>
    <property type="evidence" value="ECO:0007669"/>
    <property type="project" value="UniProtKB-KW"/>
</dbReference>
<keyword evidence="4" id="KW-0067">ATP-binding</keyword>
<dbReference type="GO" id="GO:0004639">
    <property type="term" value="F:phosphoribosylaminoimidazolesuccinocarboxamide synthase activity"/>
    <property type="evidence" value="ECO:0007669"/>
    <property type="project" value="UniProtKB-EC"/>
</dbReference>
<dbReference type="Gene3D" id="3.30.200.20">
    <property type="entry name" value="Phosphorylase Kinase, domain 1"/>
    <property type="match status" value="1"/>
</dbReference>
<dbReference type="InterPro" id="IPR028923">
    <property type="entry name" value="SAICAR_synt/ADE2_N"/>
</dbReference>
<dbReference type="UniPathway" id="UPA00074">
    <property type="reaction ID" value="UER00131"/>
</dbReference>
<dbReference type="GO" id="GO:0006189">
    <property type="term" value="P:'de novo' IMP biosynthetic process"/>
    <property type="evidence" value="ECO:0007669"/>
    <property type="project" value="UniProtKB-UniPathway"/>
</dbReference>
<organism evidence="7 8">
    <name type="scientific">Kitasatospora griseola</name>
    <name type="common">Streptomyces griseolosporeus</name>
    <dbReference type="NCBI Taxonomy" id="2064"/>
    <lineage>
        <taxon>Bacteria</taxon>
        <taxon>Bacillati</taxon>
        <taxon>Actinomycetota</taxon>
        <taxon>Actinomycetes</taxon>
        <taxon>Kitasatosporales</taxon>
        <taxon>Streptomycetaceae</taxon>
        <taxon>Kitasatospora</taxon>
    </lineage>
</organism>
<dbReference type="SUPFAM" id="SSF56104">
    <property type="entry name" value="SAICAR synthase-like"/>
    <property type="match status" value="1"/>
</dbReference>
<dbReference type="Proteomes" id="UP000032066">
    <property type="component" value="Unassembled WGS sequence"/>
</dbReference>
<protein>
    <submittedName>
        <fullName evidence="7">SAICAR synthetase</fullName>
    </submittedName>
</protein>
<dbReference type="PATRIC" id="fig|2064.6.peg.6796"/>